<name>A0A4R4XQJ4_9PSEU</name>
<proteinExistence type="predicted"/>
<dbReference type="PANTHER" id="PTHR35604:SF2">
    <property type="entry name" value="TRANSPOSASE INSH FOR INSERTION SEQUENCE ELEMENT IS5A-RELATED"/>
    <property type="match status" value="1"/>
</dbReference>
<dbReference type="OrthoDB" id="3313640at2"/>
<dbReference type="EMBL" id="SMKW01000167">
    <property type="protein sequence ID" value="TDD33423.1"/>
    <property type="molecule type" value="Genomic_DNA"/>
</dbReference>
<sequence length="221" mass="23191">MGRKRVLDSPPLYDAVATMDTITLVRSAIRGLLAVADGELAARLRAVVTSGDDYASVGKPQIDWDDAAARDELIDSRARDGFAMLTLLDGVELAEGVDKAARLLATVLGQDLTDEGDGALRIARKVAADRVISTVDPEARHGHKTAARGFDGYKRHVAVDPDSEIITATVVTPGNSGDAEVAEELLADILPTEAEDRPAVYGDAAYGAGEIVGAAGQQRCP</sequence>
<dbReference type="AlphaFoldDB" id="A0A4R4XQJ4"/>
<dbReference type="GO" id="GO:0003677">
    <property type="term" value="F:DNA binding"/>
    <property type="evidence" value="ECO:0007669"/>
    <property type="project" value="InterPro"/>
</dbReference>
<gene>
    <name evidence="2" type="ORF">E1288_45510</name>
</gene>
<organism evidence="2 3">
    <name type="scientific">Saccharopolyspora elongata</name>
    <dbReference type="NCBI Taxonomy" id="2530387"/>
    <lineage>
        <taxon>Bacteria</taxon>
        <taxon>Bacillati</taxon>
        <taxon>Actinomycetota</taxon>
        <taxon>Actinomycetes</taxon>
        <taxon>Pseudonocardiales</taxon>
        <taxon>Pseudonocardiaceae</taxon>
        <taxon>Saccharopolyspora</taxon>
    </lineage>
</organism>
<dbReference type="InterPro" id="IPR002559">
    <property type="entry name" value="Transposase_11"/>
</dbReference>
<evidence type="ECO:0000313" key="2">
    <source>
        <dbReference type="EMBL" id="TDD33423.1"/>
    </source>
</evidence>
<evidence type="ECO:0000259" key="1">
    <source>
        <dbReference type="Pfam" id="PF01609"/>
    </source>
</evidence>
<dbReference type="Pfam" id="PF01609">
    <property type="entry name" value="DDE_Tnp_1"/>
    <property type="match status" value="1"/>
</dbReference>
<dbReference type="GO" id="GO:0006313">
    <property type="term" value="P:DNA transposition"/>
    <property type="evidence" value="ECO:0007669"/>
    <property type="project" value="InterPro"/>
</dbReference>
<reference evidence="2 3" key="1">
    <citation type="submission" date="2019-03" db="EMBL/GenBank/DDBJ databases">
        <title>Draft genome sequences of novel Actinobacteria.</title>
        <authorList>
            <person name="Sahin N."/>
            <person name="Ay H."/>
            <person name="Saygin H."/>
        </authorList>
    </citation>
    <scope>NUCLEOTIDE SEQUENCE [LARGE SCALE GENOMIC DNA]</scope>
    <source>
        <strain evidence="2 3">7K502</strain>
    </source>
</reference>
<feature type="domain" description="Transposase IS4-like" evidence="1">
    <location>
        <begin position="137"/>
        <end position="211"/>
    </location>
</feature>
<protein>
    <submittedName>
        <fullName evidence="2">IS4/IS5 family transposase</fullName>
    </submittedName>
</protein>
<comment type="caution">
    <text evidence="2">The sequence shown here is derived from an EMBL/GenBank/DDBJ whole genome shotgun (WGS) entry which is preliminary data.</text>
</comment>
<evidence type="ECO:0000313" key="3">
    <source>
        <dbReference type="Proteomes" id="UP000294947"/>
    </source>
</evidence>
<dbReference type="PANTHER" id="PTHR35604">
    <property type="entry name" value="TRANSPOSASE INSH FOR INSERTION SEQUENCE ELEMENT IS5A-RELATED"/>
    <property type="match status" value="1"/>
</dbReference>
<dbReference type="Proteomes" id="UP000294947">
    <property type="component" value="Unassembled WGS sequence"/>
</dbReference>
<dbReference type="RefSeq" id="WP_132495481.1">
    <property type="nucleotide sequence ID" value="NZ_SMKW01000167.1"/>
</dbReference>
<dbReference type="GO" id="GO:0004803">
    <property type="term" value="F:transposase activity"/>
    <property type="evidence" value="ECO:0007669"/>
    <property type="project" value="InterPro"/>
</dbReference>
<accession>A0A4R4XQJ4</accession>
<keyword evidence="3" id="KW-1185">Reference proteome</keyword>